<feature type="region of interest" description="Disordered" evidence="3">
    <location>
        <begin position="375"/>
        <end position="421"/>
    </location>
</feature>
<sequence>MPGNGGVGLSGAQLEGPAATQSPEEGHAQWAAAHSALGMTFEGVPLIPLAPDYVRSDASRRTGRCKFFNAQKGFGFILDDSAAELNDDEVFVHYTAIAAVQGGPRGFRSLLEVEYTIAQGPKGWQAQDVTGPNGLFGSNPNSSMNSSRTSHSSPASRSTHLHGLNTSPQTYQPVLFYSHDQLGQNPQFFGNPYPGMVPPSGEGGEPGRGPAAAVAPIHPAFFAPHDDGAALISPVDPRYTGHIPSHLPLPQPGIDPSGAPLPYYPISSSDPATSAVPMPMYLPHPSQLGTSPGAYPISSHSPSAPPFMPLYPGVPHAANGSMPMPMPYPTAAPPHMQAAAYVVDPATGYPVASAPYPITGAPSQAASGLAAGWADGEPPFTPQTYFNEDGQTLPTSPVHHTMPSKVGPPVPGSNVPPQESS</sequence>
<dbReference type="Pfam" id="PF00313">
    <property type="entry name" value="CSD"/>
    <property type="match status" value="1"/>
</dbReference>
<dbReference type="CDD" id="cd04458">
    <property type="entry name" value="CSP_CDS"/>
    <property type="match status" value="1"/>
</dbReference>
<dbReference type="InterPro" id="IPR012340">
    <property type="entry name" value="NA-bd_OB-fold"/>
</dbReference>
<organism evidence="5 6">
    <name type="scientific">Rhodotorula paludigena</name>
    <dbReference type="NCBI Taxonomy" id="86838"/>
    <lineage>
        <taxon>Eukaryota</taxon>
        <taxon>Fungi</taxon>
        <taxon>Dikarya</taxon>
        <taxon>Basidiomycota</taxon>
        <taxon>Pucciniomycotina</taxon>
        <taxon>Microbotryomycetes</taxon>
        <taxon>Sporidiobolales</taxon>
        <taxon>Sporidiobolaceae</taxon>
        <taxon>Rhodotorula</taxon>
    </lineage>
</organism>
<feature type="region of interest" description="Disordered" evidence="3">
    <location>
        <begin position="1"/>
        <end position="26"/>
    </location>
</feature>
<comment type="caution">
    <text evidence="5">The sequence shown here is derived from an EMBL/GenBank/DDBJ whole genome shotgun (WGS) entry which is preliminary data.</text>
</comment>
<dbReference type="GO" id="GO:0031054">
    <property type="term" value="P:pre-miRNA processing"/>
    <property type="evidence" value="ECO:0007669"/>
    <property type="project" value="TreeGrafter"/>
</dbReference>
<comment type="subcellular location">
    <subcellularLocation>
        <location evidence="1">Cytoplasm</location>
    </subcellularLocation>
</comment>
<dbReference type="EMBL" id="BQKY01000003">
    <property type="protein sequence ID" value="GJN88602.1"/>
    <property type="molecule type" value="Genomic_DNA"/>
</dbReference>
<evidence type="ECO:0000256" key="1">
    <source>
        <dbReference type="ARBA" id="ARBA00004496"/>
    </source>
</evidence>
<feature type="compositionally biased region" description="Low complexity" evidence="3">
    <location>
        <begin position="412"/>
        <end position="421"/>
    </location>
</feature>
<feature type="domain" description="CSD" evidence="4">
    <location>
        <begin position="60"/>
        <end position="131"/>
    </location>
</feature>
<feature type="region of interest" description="Disordered" evidence="3">
    <location>
        <begin position="124"/>
        <end position="165"/>
    </location>
</feature>
<reference evidence="5 6" key="1">
    <citation type="submission" date="2021-12" db="EMBL/GenBank/DDBJ databases">
        <title>High titer production of polyol ester of fatty acids by Rhodotorula paludigena BS15 towards product separation-free biomass refinery.</title>
        <authorList>
            <person name="Mano J."/>
            <person name="Ono H."/>
            <person name="Tanaka T."/>
            <person name="Naito K."/>
            <person name="Sushida H."/>
            <person name="Ike M."/>
            <person name="Tokuyasu K."/>
            <person name="Kitaoka M."/>
        </authorList>
    </citation>
    <scope>NUCLEOTIDE SEQUENCE [LARGE SCALE GENOMIC DNA]</scope>
    <source>
        <strain evidence="5 6">BS15</strain>
    </source>
</reference>
<dbReference type="PANTHER" id="PTHR46109:SF1">
    <property type="entry name" value="PROTEIN LIN-28 HOMOLOG"/>
    <property type="match status" value="1"/>
</dbReference>
<name>A0AAV5GGX4_9BASI</name>
<dbReference type="GO" id="GO:0005634">
    <property type="term" value="C:nucleus"/>
    <property type="evidence" value="ECO:0007669"/>
    <property type="project" value="TreeGrafter"/>
</dbReference>
<keyword evidence="2" id="KW-0963">Cytoplasm</keyword>
<dbReference type="GO" id="GO:0003729">
    <property type="term" value="F:mRNA binding"/>
    <property type="evidence" value="ECO:0007669"/>
    <property type="project" value="TreeGrafter"/>
</dbReference>
<evidence type="ECO:0000259" key="4">
    <source>
        <dbReference type="PROSITE" id="PS51857"/>
    </source>
</evidence>
<evidence type="ECO:0000313" key="6">
    <source>
        <dbReference type="Proteomes" id="UP001342314"/>
    </source>
</evidence>
<dbReference type="SMART" id="SM00357">
    <property type="entry name" value="CSP"/>
    <property type="match status" value="1"/>
</dbReference>
<keyword evidence="6" id="KW-1185">Reference proteome</keyword>
<accession>A0AAV5GGX4</accession>
<protein>
    <recommendedName>
        <fullName evidence="4">CSD domain-containing protein</fullName>
    </recommendedName>
</protein>
<dbReference type="PANTHER" id="PTHR46109">
    <property type="entry name" value="PROTEIN LIN-28"/>
    <property type="match status" value="1"/>
</dbReference>
<dbReference type="GO" id="GO:0005737">
    <property type="term" value="C:cytoplasm"/>
    <property type="evidence" value="ECO:0007669"/>
    <property type="project" value="UniProtKB-SubCell"/>
</dbReference>
<dbReference type="InterPro" id="IPR051373">
    <property type="entry name" value="Lin-28_RNA-binding"/>
</dbReference>
<gene>
    <name evidence="5" type="ORF">Rhopal_001568-T1</name>
</gene>
<dbReference type="PROSITE" id="PS51857">
    <property type="entry name" value="CSD_2"/>
    <property type="match status" value="1"/>
</dbReference>
<feature type="compositionally biased region" description="Polar residues" evidence="3">
    <location>
        <begin position="382"/>
        <end position="395"/>
    </location>
</feature>
<evidence type="ECO:0000256" key="3">
    <source>
        <dbReference type="SAM" id="MobiDB-lite"/>
    </source>
</evidence>
<dbReference type="Gene3D" id="2.40.50.140">
    <property type="entry name" value="Nucleic acid-binding proteins"/>
    <property type="match status" value="1"/>
</dbReference>
<proteinExistence type="predicted"/>
<evidence type="ECO:0000256" key="2">
    <source>
        <dbReference type="ARBA" id="ARBA00022490"/>
    </source>
</evidence>
<dbReference type="InterPro" id="IPR002059">
    <property type="entry name" value="CSP_DNA-bd"/>
</dbReference>
<dbReference type="SUPFAM" id="SSF50249">
    <property type="entry name" value="Nucleic acid-binding proteins"/>
    <property type="match status" value="1"/>
</dbReference>
<dbReference type="InterPro" id="IPR011129">
    <property type="entry name" value="CSD"/>
</dbReference>
<evidence type="ECO:0000313" key="5">
    <source>
        <dbReference type="EMBL" id="GJN88602.1"/>
    </source>
</evidence>
<dbReference type="AlphaFoldDB" id="A0AAV5GGX4"/>
<feature type="compositionally biased region" description="Low complexity" evidence="3">
    <location>
        <begin position="138"/>
        <end position="158"/>
    </location>
</feature>
<dbReference type="Proteomes" id="UP001342314">
    <property type="component" value="Unassembled WGS sequence"/>
</dbReference>